<name>A0A927RBR5_9ACTN</name>
<keyword evidence="3" id="KW-1185">Reference proteome</keyword>
<reference evidence="2" key="1">
    <citation type="submission" date="2020-10" db="EMBL/GenBank/DDBJ databases">
        <title>Sequencing the genomes of 1000 actinobacteria strains.</title>
        <authorList>
            <person name="Klenk H.-P."/>
        </authorList>
    </citation>
    <scope>NUCLEOTIDE SEQUENCE</scope>
    <source>
        <strain evidence="2">DSM 45354</strain>
    </source>
</reference>
<gene>
    <name evidence="2" type="ORF">HEB94_003193</name>
</gene>
<organism evidence="2 3">
    <name type="scientific">Actinopolymorpha pittospori</name>
    <dbReference type="NCBI Taxonomy" id="648752"/>
    <lineage>
        <taxon>Bacteria</taxon>
        <taxon>Bacillati</taxon>
        <taxon>Actinomycetota</taxon>
        <taxon>Actinomycetes</taxon>
        <taxon>Propionibacteriales</taxon>
        <taxon>Actinopolymorphaceae</taxon>
        <taxon>Actinopolymorpha</taxon>
    </lineage>
</organism>
<dbReference type="AlphaFoldDB" id="A0A927RBR5"/>
<dbReference type="RefSeq" id="WP_192750489.1">
    <property type="nucleotide sequence ID" value="NZ_BAABJL010000245.1"/>
</dbReference>
<evidence type="ECO:0000313" key="3">
    <source>
        <dbReference type="Proteomes" id="UP000638648"/>
    </source>
</evidence>
<dbReference type="Proteomes" id="UP000638648">
    <property type="component" value="Unassembled WGS sequence"/>
</dbReference>
<evidence type="ECO:0000256" key="1">
    <source>
        <dbReference type="SAM" id="MobiDB-lite"/>
    </source>
</evidence>
<feature type="region of interest" description="Disordered" evidence="1">
    <location>
        <begin position="1"/>
        <end position="31"/>
    </location>
</feature>
<comment type="caution">
    <text evidence="2">The sequence shown here is derived from an EMBL/GenBank/DDBJ whole genome shotgun (WGS) entry which is preliminary data.</text>
</comment>
<proteinExistence type="predicted"/>
<accession>A0A927RBR5</accession>
<evidence type="ECO:0000313" key="2">
    <source>
        <dbReference type="EMBL" id="MBE1606345.1"/>
    </source>
</evidence>
<dbReference type="EMBL" id="JADBEM010000001">
    <property type="protein sequence ID" value="MBE1606345.1"/>
    <property type="molecule type" value="Genomic_DNA"/>
</dbReference>
<protein>
    <submittedName>
        <fullName evidence="2">Uncharacterized protein</fullName>
    </submittedName>
</protein>
<sequence length="142" mass="15442">MSDATHNPNPDDPYRGEPAGDESAAHAEHGRSWARNEVALRAFRLMAVYEHLRQAVDWMSAELKAQERLFEAFPDAQGAQAVMADAAAMTAAILAERDHAAEVVCSIFGETAFKTGEVHLAFHKVSAVLDDIAREAGENRAP</sequence>